<dbReference type="GO" id="GO:0006351">
    <property type="term" value="P:DNA-templated transcription"/>
    <property type="evidence" value="ECO:0007669"/>
    <property type="project" value="TreeGrafter"/>
</dbReference>
<dbReference type="OrthoDB" id="9801469at2"/>
<dbReference type="Proteomes" id="UP000065641">
    <property type="component" value="Chromosome"/>
</dbReference>
<dbReference type="Pfam" id="PF01722">
    <property type="entry name" value="BolA"/>
    <property type="match status" value="1"/>
</dbReference>
<dbReference type="PIRSF" id="PIRSF003113">
    <property type="entry name" value="BolA"/>
    <property type="match status" value="1"/>
</dbReference>
<dbReference type="SUPFAM" id="SSF82657">
    <property type="entry name" value="BolA-like"/>
    <property type="match status" value="1"/>
</dbReference>
<dbReference type="GO" id="GO:0005829">
    <property type="term" value="C:cytosol"/>
    <property type="evidence" value="ECO:0007669"/>
    <property type="project" value="TreeGrafter"/>
</dbReference>
<protein>
    <submittedName>
        <fullName evidence="3">Stress-induced morphogen</fullName>
    </submittedName>
</protein>
<sequence length="106" mass="11529">MANMQQIIRQKMVAGFSPGHLEIENESHKHSGPATESHFKLTVVSAKFEGLRPVARHQLVYQTLADELGAGGVHALSMHLYTDAEWAQTDHQVPLSPDCRGGSLAG</sequence>
<comment type="similarity">
    <text evidence="1 2">Belongs to the BolA/IbaG family.</text>
</comment>
<accession>A0A0S2KDJ6</accession>
<dbReference type="EMBL" id="CP013189">
    <property type="protein sequence ID" value="ALO46034.1"/>
    <property type="molecule type" value="Genomic_DNA"/>
</dbReference>
<keyword evidence="4" id="KW-1185">Reference proteome</keyword>
<evidence type="ECO:0000256" key="1">
    <source>
        <dbReference type="ARBA" id="ARBA00005578"/>
    </source>
</evidence>
<dbReference type="KEGG" id="pspi:PS2015_1377"/>
<proteinExistence type="inferred from homology"/>
<evidence type="ECO:0000313" key="4">
    <source>
        <dbReference type="Proteomes" id="UP000065641"/>
    </source>
</evidence>
<dbReference type="InterPro" id="IPR050961">
    <property type="entry name" value="BolA/IbaG_stress_morph_reg"/>
</dbReference>
<dbReference type="PANTHER" id="PTHR46229:SF2">
    <property type="entry name" value="BOLA-LIKE PROTEIN 1"/>
    <property type="match status" value="1"/>
</dbReference>
<evidence type="ECO:0000256" key="2">
    <source>
        <dbReference type="RuleBase" id="RU003860"/>
    </source>
</evidence>
<dbReference type="InterPro" id="IPR036065">
    <property type="entry name" value="BolA-like_sf"/>
</dbReference>
<dbReference type="PANTHER" id="PTHR46229">
    <property type="entry name" value="BOLA TRANSCRIPTION REGULATOR"/>
    <property type="match status" value="1"/>
</dbReference>
<dbReference type="Gene3D" id="3.10.20.90">
    <property type="entry name" value="Phosphatidylinositol 3-kinase Catalytic Subunit, Chain A, domain 1"/>
    <property type="match status" value="1"/>
</dbReference>
<dbReference type="InterPro" id="IPR002634">
    <property type="entry name" value="BolA"/>
</dbReference>
<evidence type="ECO:0000313" key="3">
    <source>
        <dbReference type="EMBL" id="ALO46034.1"/>
    </source>
</evidence>
<dbReference type="STRING" id="1249552.PS2015_1377"/>
<name>A0A0S2KDJ6_9GAMM</name>
<dbReference type="RefSeq" id="WP_058021518.1">
    <property type="nucleotide sequence ID" value="NZ_CP013189.1"/>
</dbReference>
<dbReference type="AlphaFoldDB" id="A0A0S2KDJ6"/>
<gene>
    <name evidence="3" type="ORF">PS2015_1377</name>
</gene>
<organism evidence="3 4">
    <name type="scientific">Pseudohongiella spirulinae</name>
    <dbReference type="NCBI Taxonomy" id="1249552"/>
    <lineage>
        <taxon>Bacteria</taxon>
        <taxon>Pseudomonadati</taxon>
        <taxon>Pseudomonadota</taxon>
        <taxon>Gammaproteobacteria</taxon>
        <taxon>Pseudomonadales</taxon>
        <taxon>Pseudohongiellaceae</taxon>
        <taxon>Pseudohongiella</taxon>
    </lineage>
</organism>
<reference evidence="3 4" key="1">
    <citation type="submission" date="2015-11" db="EMBL/GenBank/DDBJ databases">
        <authorList>
            <person name="Zhang Y."/>
            <person name="Guo Z."/>
        </authorList>
    </citation>
    <scope>NUCLEOTIDE SEQUENCE [LARGE SCALE GENOMIC DNA]</scope>
    <source>
        <strain evidence="3 4">KCTC 32221</strain>
    </source>
</reference>